<dbReference type="GO" id="GO:0003700">
    <property type="term" value="F:DNA-binding transcription factor activity"/>
    <property type="evidence" value="ECO:0007669"/>
    <property type="project" value="InterPro"/>
</dbReference>
<dbReference type="Gene3D" id="1.10.10.10">
    <property type="entry name" value="Winged helix-like DNA-binding domain superfamily/Winged helix DNA-binding domain"/>
    <property type="match status" value="1"/>
</dbReference>
<dbReference type="OrthoDB" id="368823at2"/>
<dbReference type="InterPro" id="IPR011711">
    <property type="entry name" value="GntR_C"/>
</dbReference>
<reference evidence="7" key="1">
    <citation type="journal article" date="2010" name="Stand. Genomic Sci.">
        <title>Complete genome sequence of Spirochaeta smaragdinae type strain (SEBR 4228).</title>
        <authorList>
            <person name="Mavromatis K."/>
            <person name="Yasawong M."/>
            <person name="Chertkov O."/>
            <person name="Lapidus A."/>
            <person name="Lucas S."/>
            <person name="Nolan M."/>
            <person name="Del Rio T.G."/>
            <person name="Tice H."/>
            <person name="Cheng J.F."/>
            <person name="Pitluck S."/>
            <person name="Liolios K."/>
            <person name="Ivanova N."/>
            <person name="Tapia R."/>
            <person name="Han C."/>
            <person name="Bruce D."/>
            <person name="Goodwin L."/>
            <person name="Pati A."/>
            <person name="Chen A."/>
            <person name="Palaniappan K."/>
            <person name="Land M."/>
            <person name="Hauser L."/>
            <person name="Chang Y.J."/>
            <person name="Jeffries C.D."/>
            <person name="Detter J.C."/>
            <person name="Rohde M."/>
            <person name="Brambilla E."/>
            <person name="Spring S."/>
            <person name="Goker M."/>
            <person name="Sikorski J."/>
            <person name="Woyke T."/>
            <person name="Bristow J."/>
            <person name="Eisen J.A."/>
            <person name="Markowitz V."/>
            <person name="Hugenholtz P."/>
            <person name="Klenk H.P."/>
            <person name="Kyrpides N.C."/>
        </authorList>
    </citation>
    <scope>NUCLEOTIDE SEQUENCE [LARGE SCALE GENOMIC DNA]</scope>
    <source>
        <strain evidence="7">DSM 11293 / JCM 15392 / SEBR 4228</strain>
    </source>
</reference>
<dbReference type="Proteomes" id="UP000002318">
    <property type="component" value="Chromosome"/>
</dbReference>
<gene>
    <name evidence="6" type="ordered locus">Spirs_0802</name>
</gene>
<dbReference type="KEGG" id="ssm:Spirs_0802"/>
<proteinExistence type="predicted"/>
<feature type="coiled-coil region" evidence="4">
    <location>
        <begin position="99"/>
        <end position="126"/>
    </location>
</feature>
<dbReference type="PANTHER" id="PTHR43537:SF24">
    <property type="entry name" value="GLUCONATE OPERON TRANSCRIPTIONAL REPRESSOR"/>
    <property type="match status" value="1"/>
</dbReference>
<feature type="domain" description="HTH gntR-type" evidence="5">
    <location>
        <begin position="11"/>
        <end position="78"/>
    </location>
</feature>
<keyword evidence="7" id="KW-1185">Reference proteome</keyword>
<dbReference type="InterPro" id="IPR000524">
    <property type="entry name" value="Tscrpt_reg_HTH_GntR"/>
</dbReference>
<dbReference type="GO" id="GO:0003677">
    <property type="term" value="F:DNA binding"/>
    <property type="evidence" value="ECO:0007669"/>
    <property type="project" value="UniProtKB-KW"/>
</dbReference>
<keyword evidence="3" id="KW-0804">Transcription</keyword>
<evidence type="ECO:0000256" key="3">
    <source>
        <dbReference type="ARBA" id="ARBA00023163"/>
    </source>
</evidence>
<sequence length="224" mass="26354">MKENQNKIELKSLNQECYERIKQEILMGHMDWGQRIDIIQIAGNYGISRSPVVKAVDRLSMEGFIDILPNKGSFVARPSLQRINEVTEIRLMLETYSLKLSMEKERKKLLQDLQENQKLVAEEKNKFEDFLLYDRNFHLIIARHTGNSRLLELFENTRNQVEFFRIHTFIPAQVSLAIRRHTEIIEAITDNNRERGIERLEIHLKEVYNDSIKSFPSETVHTSG</sequence>
<dbReference type="eggNOG" id="COG1802">
    <property type="taxonomic scope" value="Bacteria"/>
</dbReference>
<name>E1RC57_SEDSS</name>
<dbReference type="Gene3D" id="1.20.120.530">
    <property type="entry name" value="GntR ligand-binding domain-like"/>
    <property type="match status" value="1"/>
</dbReference>
<dbReference type="AlphaFoldDB" id="E1RC57"/>
<keyword evidence="1" id="KW-0805">Transcription regulation</keyword>
<dbReference type="SUPFAM" id="SSF48008">
    <property type="entry name" value="GntR ligand-binding domain-like"/>
    <property type="match status" value="1"/>
</dbReference>
<evidence type="ECO:0000256" key="4">
    <source>
        <dbReference type="SAM" id="Coils"/>
    </source>
</evidence>
<evidence type="ECO:0000259" key="5">
    <source>
        <dbReference type="PROSITE" id="PS50949"/>
    </source>
</evidence>
<dbReference type="SUPFAM" id="SSF46785">
    <property type="entry name" value="Winged helix' DNA-binding domain"/>
    <property type="match status" value="1"/>
</dbReference>
<dbReference type="EMBL" id="CP002116">
    <property type="protein sequence ID" value="ADK79937.1"/>
    <property type="molecule type" value="Genomic_DNA"/>
</dbReference>
<dbReference type="InterPro" id="IPR036388">
    <property type="entry name" value="WH-like_DNA-bd_sf"/>
</dbReference>
<dbReference type="STRING" id="573413.Spirs_0802"/>
<accession>E1RC57</accession>
<protein>
    <submittedName>
        <fullName evidence="6">Transcriptional regulator, GntR family</fullName>
    </submittedName>
</protein>
<evidence type="ECO:0000313" key="7">
    <source>
        <dbReference type="Proteomes" id="UP000002318"/>
    </source>
</evidence>
<dbReference type="HOGENOM" id="CLU_017584_5_0_12"/>
<dbReference type="RefSeq" id="WP_013253401.1">
    <property type="nucleotide sequence ID" value="NC_014364.1"/>
</dbReference>
<organism evidence="6 7">
    <name type="scientific">Sediminispirochaeta smaragdinae (strain DSM 11293 / JCM 15392 / SEBR 4228)</name>
    <name type="common">Spirochaeta smaragdinae</name>
    <dbReference type="NCBI Taxonomy" id="573413"/>
    <lineage>
        <taxon>Bacteria</taxon>
        <taxon>Pseudomonadati</taxon>
        <taxon>Spirochaetota</taxon>
        <taxon>Spirochaetia</taxon>
        <taxon>Spirochaetales</taxon>
        <taxon>Spirochaetaceae</taxon>
        <taxon>Sediminispirochaeta</taxon>
    </lineage>
</organism>
<dbReference type="InterPro" id="IPR008920">
    <property type="entry name" value="TF_FadR/GntR_C"/>
</dbReference>
<evidence type="ECO:0000256" key="2">
    <source>
        <dbReference type="ARBA" id="ARBA00023125"/>
    </source>
</evidence>
<dbReference type="PROSITE" id="PS50949">
    <property type="entry name" value="HTH_GNTR"/>
    <property type="match status" value="1"/>
</dbReference>
<dbReference type="PANTHER" id="PTHR43537">
    <property type="entry name" value="TRANSCRIPTIONAL REGULATOR, GNTR FAMILY"/>
    <property type="match status" value="1"/>
</dbReference>
<evidence type="ECO:0000256" key="1">
    <source>
        <dbReference type="ARBA" id="ARBA00023015"/>
    </source>
</evidence>
<dbReference type="SMART" id="SM00345">
    <property type="entry name" value="HTH_GNTR"/>
    <property type="match status" value="1"/>
</dbReference>
<keyword evidence="4" id="KW-0175">Coiled coil</keyword>
<evidence type="ECO:0000313" key="6">
    <source>
        <dbReference type="EMBL" id="ADK79937.1"/>
    </source>
</evidence>
<dbReference type="InterPro" id="IPR036390">
    <property type="entry name" value="WH_DNA-bd_sf"/>
</dbReference>
<dbReference type="Pfam" id="PF00392">
    <property type="entry name" value="GntR"/>
    <property type="match status" value="1"/>
</dbReference>
<dbReference type="Pfam" id="PF07729">
    <property type="entry name" value="FCD"/>
    <property type="match status" value="1"/>
</dbReference>
<keyword evidence="2" id="KW-0238">DNA-binding</keyword>
<dbReference type="SMART" id="SM00895">
    <property type="entry name" value="FCD"/>
    <property type="match status" value="1"/>
</dbReference>